<sequence>MVKCPTHNAANDVPITLAASDLQEKLDAMKPTIMRSFERQEPQQSTVDVKLDVLREQMKRSLELQDILSQQIKRCLDIQELHLRAEEDLIESTKAQAKYDHLDWTMSTAVSACFRDSDPPRKPIWFAYYFNSVFKTYPDYFDTDQKKTTFAHSLLPPGISDKYITHIRTDGKDDSWEALSKFLEIE</sequence>
<protein>
    <submittedName>
        <fullName evidence="1">Uncharacterized protein</fullName>
    </submittedName>
</protein>
<name>A0AAN6K0J3_9BASI</name>
<accession>A0AAN6K0J3</accession>
<gene>
    <name evidence="1" type="ORF">OC846_000788</name>
</gene>
<evidence type="ECO:0000313" key="1">
    <source>
        <dbReference type="EMBL" id="KAK0556944.1"/>
    </source>
</evidence>
<dbReference type="AlphaFoldDB" id="A0AAN6K0J3"/>
<dbReference type="EMBL" id="JAPDMZ010000009">
    <property type="protein sequence ID" value="KAK0556944.1"/>
    <property type="molecule type" value="Genomic_DNA"/>
</dbReference>
<reference evidence="1" key="1">
    <citation type="journal article" date="2023" name="PhytoFront">
        <title>Draft Genome Resources of Seven Strains of Tilletia horrida, Causal Agent of Kernel Smut of Rice.</title>
        <authorList>
            <person name="Khanal S."/>
            <person name="Antony Babu S."/>
            <person name="Zhou X.G."/>
        </authorList>
    </citation>
    <scope>NUCLEOTIDE SEQUENCE</scope>
    <source>
        <strain evidence="1">TX6</strain>
    </source>
</reference>
<keyword evidence="2" id="KW-1185">Reference proteome</keyword>
<comment type="caution">
    <text evidence="1">The sequence shown here is derived from an EMBL/GenBank/DDBJ whole genome shotgun (WGS) entry which is preliminary data.</text>
</comment>
<proteinExistence type="predicted"/>
<organism evidence="1 2">
    <name type="scientific">Tilletia horrida</name>
    <dbReference type="NCBI Taxonomy" id="155126"/>
    <lineage>
        <taxon>Eukaryota</taxon>
        <taxon>Fungi</taxon>
        <taxon>Dikarya</taxon>
        <taxon>Basidiomycota</taxon>
        <taxon>Ustilaginomycotina</taxon>
        <taxon>Exobasidiomycetes</taxon>
        <taxon>Tilletiales</taxon>
        <taxon>Tilletiaceae</taxon>
        <taxon>Tilletia</taxon>
    </lineage>
</organism>
<evidence type="ECO:0000313" key="2">
    <source>
        <dbReference type="Proteomes" id="UP001176517"/>
    </source>
</evidence>
<dbReference type="Proteomes" id="UP001176517">
    <property type="component" value="Unassembled WGS sequence"/>
</dbReference>